<dbReference type="Proteomes" id="UP000293154">
    <property type="component" value="Chromosome"/>
</dbReference>
<keyword evidence="1" id="KW-0479">Metal-binding</keyword>
<proteinExistence type="predicted"/>
<reference evidence="6 7" key="1">
    <citation type="submission" date="2019-03" db="EMBL/GenBank/DDBJ databases">
        <title>Pragia sp. nov. isolated from the gut tract of Carduelis flavirostris.</title>
        <authorList>
            <person name="Ge Y."/>
        </authorList>
    </citation>
    <scope>NUCLEOTIDE SEQUENCE [LARGE SCALE GENOMIC DNA]</scope>
    <source>
        <strain evidence="6 7">CF-458</strain>
    </source>
</reference>
<evidence type="ECO:0000313" key="7">
    <source>
        <dbReference type="Proteomes" id="UP000293154"/>
    </source>
</evidence>
<dbReference type="AlphaFoldDB" id="A0A411WKY1"/>
<accession>A0A411WKY1</accession>
<dbReference type="GO" id="GO:0008270">
    <property type="term" value="F:zinc ion binding"/>
    <property type="evidence" value="ECO:0007669"/>
    <property type="project" value="UniProtKB-KW"/>
</dbReference>
<keyword evidence="7" id="KW-1185">Reference proteome</keyword>
<keyword evidence="3" id="KW-0862">Zinc</keyword>
<protein>
    <submittedName>
        <fullName evidence="6">TraR/DksA family transcriptional regulator</fullName>
    </submittedName>
</protein>
<gene>
    <name evidence="6" type="ORF">EKN56_10495</name>
</gene>
<dbReference type="PROSITE" id="PS51128">
    <property type="entry name" value="ZF_DKSA_2"/>
    <property type="match status" value="1"/>
</dbReference>
<evidence type="ECO:0000256" key="2">
    <source>
        <dbReference type="ARBA" id="ARBA00022771"/>
    </source>
</evidence>
<dbReference type="EMBL" id="CP034752">
    <property type="protein sequence ID" value="QBH96797.1"/>
    <property type="molecule type" value="Genomic_DNA"/>
</dbReference>
<feature type="domain" description="Zinc finger DksA/TraR C4-type" evidence="5">
    <location>
        <begin position="32"/>
        <end position="65"/>
    </location>
</feature>
<sequence>MSDIADKGSLVEEQQRTQALLRHQGRVRHLSTGICQECGEAIAPSRLQVNAYAQRCFECQSDHEKKERHYRV</sequence>
<evidence type="ECO:0000256" key="3">
    <source>
        <dbReference type="ARBA" id="ARBA00022833"/>
    </source>
</evidence>
<name>A0A411WKY1_9GAMM</name>
<keyword evidence="2" id="KW-0863">Zinc-finger</keyword>
<evidence type="ECO:0000256" key="1">
    <source>
        <dbReference type="ARBA" id="ARBA00022723"/>
    </source>
</evidence>
<dbReference type="RefSeq" id="WP_130591741.1">
    <property type="nucleotide sequence ID" value="NZ_CP034752.1"/>
</dbReference>
<dbReference type="Pfam" id="PF01258">
    <property type="entry name" value="zf-dskA_traR"/>
    <property type="match status" value="1"/>
</dbReference>
<organism evidence="6 7">
    <name type="scientific">Limnobaculum zhutongyuii</name>
    <dbReference type="NCBI Taxonomy" id="2498113"/>
    <lineage>
        <taxon>Bacteria</taxon>
        <taxon>Pseudomonadati</taxon>
        <taxon>Pseudomonadota</taxon>
        <taxon>Gammaproteobacteria</taxon>
        <taxon>Enterobacterales</taxon>
        <taxon>Budviciaceae</taxon>
        <taxon>Limnobaculum</taxon>
    </lineage>
</organism>
<dbReference type="Gene3D" id="1.20.120.910">
    <property type="entry name" value="DksA, coiled-coil domain"/>
    <property type="match status" value="1"/>
</dbReference>
<dbReference type="InterPro" id="IPR000962">
    <property type="entry name" value="Znf_DskA_TraR"/>
</dbReference>
<dbReference type="OrthoDB" id="962301at2"/>
<evidence type="ECO:0000259" key="5">
    <source>
        <dbReference type="Pfam" id="PF01258"/>
    </source>
</evidence>
<dbReference type="KEGG" id="prag:EKN56_10495"/>
<dbReference type="SUPFAM" id="SSF57716">
    <property type="entry name" value="Glucocorticoid receptor-like (DNA-binding domain)"/>
    <property type="match status" value="1"/>
</dbReference>
<evidence type="ECO:0000256" key="4">
    <source>
        <dbReference type="PROSITE-ProRule" id="PRU00510"/>
    </source>
</evidence>
<evidence type="ECO:0000313" key="6">
    <source>
        <dbReference type="EMBL" id="QBH96797.1"/>
    </source>
</evidence>
<feature type="zinc finger region" description="dksA C4-type" evidence="4">
    <location>
        <begin position="35"/>
        <end position="59"/>
    </location>
</feature>